<dbReference type="AlphaFoldDB" id="A0AAX1JFY8"/>
<protein>
    <submittedName>
        <fullName evidence="3">PE family protein</fullName>
    </submittedName>
</protein>
<dbReference type="InterPro" id="IPR038332">
    <property type="entry name" value="PPE_sf"/>
</dbReference>
<evidence type="ECO:0000313" key="3">
    <source>
        <dbReference type="EMBL" id="QPI40126.1"/>
    </source>
</evidence>
<reference evidence="2" key="2">
    <citation type="submission" date="2020-02" db="EMBL/GenBank/DDBJ databases">
        <authorList>
            <person name="Matsumoto Y."/>
            <person name="Kinjo T."/>
            <person name="Motooka D."/>
            <person name="Nabeya D."/>
            <person name="Jung N."/>
            <person name="Uechi K."/>
            <person name="Horii T."/>
            <person name="Iida T."/>
            <person name="Fujita J."/>
            <person name="Nakamura S."/>
        </authorList>
    </citation>
    <scope>NUCLEOTIDE SEQUENCE</scope>
    <source>
        <strain evidence="2">JCM 13573</strain>
    </source>
</reference>
<evidence type="ECO:0000313" key="2">
    <source>
        <dbReference type="EMBL" id="GFG64828.1"/>
    </source>
</evidence>
<name>A0AAX1JFY8_9MYCO</name>
<accession>A0AAX1JFY8</accession>
<keyword evidence="4" id="KW-1185">Reference proteome</keyword>
<evidence type="ECO:0000313" key="4">
    <source>
        <dbReference type="Proteomes" id="UP000465306"/>
    </source>
</evidence>
<proteinExistence type="predicted"/>
<dbReference type="SUPFAM" id="SSF140459">
    <property type="entry name" value="PE/PPE dimer-like"/>
    <property type="match status" value="1"/>
</dbReference>
<gene>
    <name evidence="2" type="primary">PE_2</name>
    <name evidence="3" type="ORF">I2456_12215</name>
    <name evidence="2" type="ORF">MKUB_23180</name>
</gene>
<reference evidence="3" key="3">
    <citation type="submission" date="2020-11" db="EMBL/GenBank/DDBJ databases">
        <title>Intraspecies plasmid and genomic variation of Mycobacterium kubicae revealed by the complete genome sequences of two clinical isolates.</title>
        <authorList>
            <person name="Hendrix J.R."/>
            <person name="Epperson L.E."/>
            <person name="Honda J.R."/>
            <person name="Strong M."/>
        </authorList>
    </citation>
    <scope>NUCLEOTIDE SEQUENCE</scope>
    <source>
        <strain evidence="3">JCM 13573</strain>
    </source>
</reference>
<dbReference type="Proteomes" id="UP000465306">
    <property type="component" value="Unassembled WGS sequence"/>
</dbReference>
<dbReference type="Proteomes" id="UP000663583">
    <property type="component" value="Chromosome"/>
</dbReference>
<sequence length="550" mass="54316">MSFVSAAPQLLEAAAQDLAGIRSALSTATAAAAAPTTNLVAAGADEVSAAISQLFGAHGQEFQALHAQAAAFHEEFVSLLNAGAGAYASAEAAGTQTLLSAAVAPVEAFLGQPLLGGGAALTGQIQAGVQALTGGISGVPGVSSLLSALETTGGDALTGGLPALINNANAFGATVAAPYQALVANTVNNLQAIENTFGANPFPFLHQLVNNQILYGQTIANAIGTGITNLPAELANLPATVQAGVQQLLSFNPAPLVQQFITNQVGYAQTIATGLQSAAQDLGNGLLGLPSAFQTAGNALIAGDFQGAVNAVSQGVQNVFLPGFQQLSIDISELGSPTAVPLAITPLGPLGDLAPILAIPGQMAQNFTNLLPAGSIPALMAQNFTNVLTTVTDFGATFNPGNLGVTFGLPLQVLFDGIGAPINALSAANSSATALASAVQTGDLAGAAAAFLTAPANVANGFLNGQTLIDLPALTINVTAGGFPVTALTSTAELPLGGLLTPLSPINLGGGLGPVPGTQIGGIIPGFLSFGSQLAQAIALPPPILPQFIF</sequence>
<dbReference type="Gene3D" id="1.10.287.850">
    <property type="entry name" value="HP0062-like domain"/>
    <property type="match status" value="1"/>
</dbReference>
<dbReference type="EMBL" id="BLKU01000003">
    <property type="protein sequence ID" value="GFG64828.1"/>
    <property type="molecule type" value="Genomic_DNA"/>
</dbReference>
<dbReference type="EMBL" id="CP065047">
    <property type="protein sequence ID" value="QPI40126.1"/>
    <property type="molecule type" value="Genomic_DNA"/>
</dbReference>
<evidence type="ECO:0000259" key="1">
    <source>
        <dbReference type="Pfam" id="PF00934"/>
    </source>
</evidence>
<dbReference type="InterPro" id="IPR000084">
    <property type="entry name" value="PE-PGRS_N"/>
</dbReference>
<organism evidence="3 5">
    <name type="scientific">Mycobacterium kubicae</name>
    <dbReference type="NCBI Taxonomy" id="120959"/>
    <lineage>
        <taxon>Bacteria</taxon>
        <taxon>Bacillati</taxon>
        <taxon>Actinomycetota</taxon>
        <taxon>Actinomycetes</taxon>
        <taxon>Mycobacteriales</taxon>
        <taxon>Mycobacteriaceae</taxon>
        <taxon>Mycobacterium</taxon>
        <taxon>Mycobacterium simiae complex</taxon>
    </lineage>
</organism>
<feature type="domain" description="PE" evidence="1">
    <location>
        <begin position="4"/>
        <end position="93"/>
    </location>
</feature>
<dbReference type="KEGG" id="mku:I2456_12215"/>
<dbReference type="Pfam" id="PF00934">
    <property type="entry name" value="PE"/>
    <property type="match status" value="1"/>
</dbReference>
<evidence type="ECO:0000313" key="5">
    <source>
        <dbReference type="Proteomes" id="UP000663583"/>
    </source>
</evidence>
<dbReference type="RefSeq" id="WP_085073121.1">
    <property type="nucleotide sequence ID" value="NZ_BLKU01000003.1"/>
</dbReference>
<reference evidence="2 4" key="1">
    <citation type="journal article" date="2019" name="Emerg. Microbes Infect.">
        <title>Comprehensive subspecies identification of 175 nontuberculous mycobacteria species based on 7547 genomic profiles.</title>
        <authorList>
            <person name="Matsumoto Y."/>
            <person name="Kinjo T."/>
            <person name="Motooka D."/>
            <person name="Nabeya D."/>
            <person name="Jung N."/>
            <person name="Uechi K."/>
            <person name="Horii T."/>
            <person name="Iida T."/>
            <person name="Fujita J."/>
            <person name="Nakamura S."/>
        </authorList>
    </citation>
    <scope>NUCLEOTIDE SEQUENCE [LARGE SCALE GENOMIC DNA]</scope>
    <source>
        <strain evidence="2 4">JCM 13573</strain>
    </source>
</reference>